<keyword evidence="4" id="KW-0812">Transmembrane</keyword>
<dbReference type="RefSeq" id="WP_207620235.1">
    <property type="nucleotide sequence ID" value="NZ_BSPM01000008.1"/>
</dbReference>
<protein>
    <submittedName>
        <fullName evidence="9">Long-chain fatty acid transport protein</fullName>
    </submittedName>
</protein>
<name>A0A4R6RLZ9_9HYPH</name>
<evidence type="ECO:0000256" key="3">
    <source>
        <dbReference type="ARBA" id="ARBA00022452"/>
    </source>
</evidence>
<dbReference type="SUPFAM" id="SSF56935">
    <property type="entry name" value="Porins"/>
    <property type="match status" value="1"/>
</dbReference>
<keyword evidence="7" id="KW-0998">Cell outer membrane</keyword>
<organism evidence="9 10">
    <name type="scientific">Oharaeibacter diazotrophicus</name>
    <dbReference type="NCBI Taxonomy" id="1920512"/>
    <lineage>
        <taxon>Bacteria</taxon>
        <taxon>Pseudomonadati</taxon>
        <taxon>Pseudomonadota</taxon>
        <taxon>Alphaproteobacteria</taxon>
        <taxon>Hyphomicrobiales</taxon>
        <taxon>Pleomorphomonadaceae</taxon>
        <taxon>Oharaeibacter</taxon>
    </lineage>
</organism>
<dbReference type="PANTHER" id="PTHR35093">
    <property type="entry name" value="OUTER MEMBRANE PROTEIN NMB0088-RELATED"/>
    <property type="match status" value="1"/>
</dbReference>
<evidence type="ECO:0000256" key="8">
    <source>
        <dbReference type="SAM" id="SignalP"/>
    </source>
</evidence>
<comment type="caution">
    <text evidence="9">The sequence shown here is derived from an EMBL/GenBank/DDBJ whole genome shotgun (WGS) entry which is preliminary data.</text>
</comment>
<dbReference type="Gene3D" id="2.40.160.60">
    <property type="entry name" value="Outer membrane protein transport protein (OMPP1/FadL/TodX)"/>
    <property type="match status" value="1"/>
</dbReference>
<comment type="similarity">
    <text evidence="2">Belongs to the OmpP1/FadL family.</text>
</comment>
<dbReference type="Proteomes" id="UP000294547">
    <property type="component" value="Unassembled WGS sequence"/>
</dbReference>
<keyword evidence="3" id="KW-1134">Transmembrane beta strand</keyword>
<dbReference type="Pfam" id="PF03349">
    <property type="entry name" value="Toluene_X"/>
    <property type="match status" value="1"/>
</dbReference>
<feature type="signal peptide" evidence="8">
    <location>
        <begin position="1"/>
        <end position="24"/>
    </location>
</feature>
<feature type="chain" id="PRO_5020180798" evidence="8">
    <location>
        <begin position="25"/>
        <end position="412"/>
    </location>
</feature>
<dbReference type="AlphaFoldDB" id="A0A4R6RLZ9"/>
<evidence type="ECO:0000256" key="5">
    <source>
        <dbReference type="ARBA" id="ARBA00022729"/>
    </source>
</evidence>
<evidence type="ECO:0000256" key="1">
    <source>
        <dbReference type="ARBA" id="ARBA00004571"/>
    </source>
</evidence>
<dbReference type="GO" id="GO:0009279">
    <property type="term" value="C:cell outer membrane"/>
    <property type="evidence" value="ECO:0007669"/>
    <property type="project" value="UniProtKB-SubCell"/>
</dbReference>
<accession>A0A4R6RLZ9</accession>
<proteinExistence type="inferred from homology"/>
<evidence type="ECO:0000256" key="7">
    <source>
        <dbReference type="ARBA" id="ARBA00023237"/>
    </source>
</evidence>
<sequence length="412" mass="43562">MSAKVLMSGIAAVAVAASTGSAFAGAFALREQSAYAQGSSFAGAAAPGDSISAMFWNPAAVTNAHGLTMESHHTFILPRSELSVDPTQTPYAGLLGNGGDVGIDAYVPSSYTAYQVNDSLYLGVSVNAPYGLSTHSEAPWVGQADHLRAKVFSANVTPTVGYKVNDQLSLGVGVSVQYFKVDLERAAAPLGSASVDLSGDDVGFGFTAGLTYKPFDGTEIGLGFRSSISHALDGDITVRGLTPTPLEFAIGADVELPETVTLGIRQKITDDFTLLGGVEWTNWSRLGTIPVKGAPTPTALTFEYKDGWFFSLGGEYAWNDQLTLRAGGAFELSPVEDEHRSMRLPDNDRFWASIGATYKVSENLSLDASYSHLFVEDGKIDVNTSLGTNYYGGTAESDIDIFAVSLRYSFGS</sequence>
<evidence type="ECO:0000313" key="9">
    <source>
        <dbReference type="EMBL" id="TDP87689.1"/>
    </source>
</evidence>
<dbReference type="EMBL" id="SNXY01000006">
    <property type="protein sequence ID" value="TDP87689.1"/>
    <property type="molecule type" value="Genomic_DNA"/>
</dbReference>
<evidence type="ECO:0000256" key="6">
    <source>
        <dbReference type="ARBA" id="ARBA00023136"/>
    </source>
</evidence>
<comment type="subcellular location">
    <subcellularLocation>
        <location evidence="1">Cell outer membrane</location>
        <topology evidence="1">Multi-pass membrane protein</topology>
    </subcellularLocation>
</comment>
<gene>
    <name evidence="9" type="ORF">EDD54_1588</name>
</gene>
<dbReference type="InterPro" id="IPR005017">
    <property type="entry name" value="OMPP1/FadL/TodX"/>
</dbReference>
<keyword evidence="6" id="KW-0472">Membrane</keyword>
<evidence type="ECO:0000256" key="2">
    <source>
        <dbReference type="ARBA" id="ARBA00008163"/>
    </source>
</evidence>
<keyword evidence="10" id="KW-1185">Reference proteome</keyword>
<dbReference type="PANTHER" id="PTHR35093:SF8">
    <property type="entry name" value="OUTER MEMBRANE PROTEIN NMB0088-RELATED"/>
    <property type="match status" value="1"/>
</dbReference>
<keyword evidence="5 8" id="KW-0732">Signal</keyword>
<dbReference type="GO" id="GO:0015483">
    <property type="term" value="F:long-chain fatty acid transporting porin activity"/>
    <property type="evidence" value="ECO:0007669"/>
    <property type="project" value="TreeGrafter"/>
</dbReference>
<reference evidence="9 10" key="1">
    <citation type="submission" date="2019-03" db="EMBL/GenBank/DDBJ databases">
        <title>Genomic Encyclopedia of Type Strains, Phase IV (KMG-IV): sequencing the most valuable type-strain genomes for metagenomic binning, comparative biology and taxonomic classification.</title>
        <authorList>
            <person name="Goeker M."/>
        </authorList>
    </citation>
    <scope>NUCLEOTIDE SEQUENCE [LARGE SCALE GENOMIC DNA]</scope>
    <source>
        <strain evidence="9 10">DSM 102969</strain>
    </source>
</reference>
<evidence type="ECO:0000313" key="10">
    <source>
        <dbReference type="Proteomes" id="UP000294547"/>
    </source>
</evidence>
<evidence type="ECO:0000256" key="4">
    <source>
        <dbReference type="ARBA" id="ARBA00022692"/>
    </source>
</evidence>